<dbReference type="RefSeq" id="WP_348386328.1">
    <property type="nucleotide sequence ID" value="NZ_CP134146.1"/>
</dbReference>
<feature type="transmembrane region" description="Helical" evidence="9">
    <location>
        <begin position="271"/>
        <end position="299"/>
    </location>
</feature>
<reference evidence="11" key="1">
    <citation type="submission" date="2023-09" db="EMBL/GenBank/DDBJ databases">
        <authorList>
            <person name="Li S."/>
            <person name="Li X."/>
            <person name="Zhang C."/>
            <person name="Zhao Z."/>
        </authorList>
    </citation>
    <scope>NUCLEOTIDE SEQUENCE [LARGE SCALE GENOMIC DNA]</scope>
    <source>
        <strain evidence="11">SQ345</strain>
    </source>
</reference>
<feature type="transmembrane region" description="Helical" evidence="9">
    <location>
        <begin position="188"/>
        <end position="205"/>
    </location>
</feature>
<evidence type="ECO:0000256" key="8">
    <source>
        <dbReference type="ARBA" id="ARBA00045636"/>
    </source>
</evidence>
<name>A0ABY9TEX7_9GAMM</name>
<feature type="transmembrane region" description="Helical" evidence="9">
    <location>
        <begin position="387"/>
        <end position="405"/>
    </location>
</feature>
<dbReference type="InterPro" id="IPR050367">
    <property type="entry name" value="APC_superfamily"/>
</dbReference>
<dbReference type="EMBL" id="CP134146">
    <property type="protein sequence ID" value="WNC67164.1"/>
    <property type="molecule type" value="Genomic_DNA"/>
</dbReference>
<evidence type="ECO:0000256" key="5">
    <source>
        <dbReference type="ARBA" id="ARBA00022692"/>
    </source>
</evidence>
<feature type="transmembrane region" description="Helical" evidence="9">
    <location>
        <begin position="350"/>
        <end position="375"/>
    </location>
</feature>
<evidence type="ECO:0000256" key="4">
    <source>
        <dbReference type="ARBA" id="ARBA00022475"/>
    </source>
</evidence>
<feature type="transmembrane region" description="Helical" evidence="9">
    <location>
        <begin position="82"/>
        <end position="110"/>
    </location>
</feature>
<feature type="transmembrane region" description="Helical" evidence="9">
    <location>
        <begin position="122"/>
        <end position="140"/>
    </location>
</feature>
<comment type="function">
    <text evidence="8">Major component of the acid-resistance (AR) system allowing enteric pathogens to survive the acidic environment in the stomach. Exchanges extracellular arginine for its intracellular decarboxylation product agmatine (Agm) thereby expelling intracellular protons. Probably undergoes several conformational states in order to translocate the substrate across the membrane; keeps the substrate accessible to only 1 side of the membrane at a time by opening and closing 3 membrane-internal gates.</text>
</comment>
<keyword evidence="4" id="KW-1003">Cell membrane</keyword>
<dbReference type="PANTHER" id="PTHR42770">
    <property type="entry name" value="AMINO ACID TRANSPORTER-RELATED"/>
    <property type="match status" value="1"/>
</dbReference>
<keyword evidence="5 9" id="KW-0812">Transmembrane</keyword>
<dbReference type="InterPro" id="IPR002293">
    <property type="entry name" value="AA/rel_permease1"/>
</dbReference>
<evidence type="ECO:0000256" key="7">
    <source>
        <dbReference type="ARBA" id="ARBA00023136"/>
    </source>
</evidence>
<accession>A0ABY9TEX7</accession>
<dbReference type="PANTHER" id="PTHR42770:SF18">
    <property type="entry name" value="ARGININE_AGMATINE ANTIPORTER"/>
    <property type="match status" value="1"/>
</dbReference>
<feature type="transmembrane region" description="Helical" evidence="9">
    <location>
        <begin position="7"/>
        <end position="29"/>
    </location>
</feature>
<comment type="subcellular location">
    <subcellularLocation>
        <location evidence="1">Cell membrane</location>
        <topology evidence="1">Multi-pass membrane protein</topology>
    </subcellularLocation>
</comment>
<evidence type="ECO:0000313" key="10">
    <source>
        <dbReference type="EMBL" id="WNC67164.1"/>
    </source>
</evidence>
<evidence type="ECO:0000313" key="11">
    <source>
        <dbReference type="Proteomes" id="UP001248581"/>
    </source>
</evidence>
<evidence type="ECO:0000256" key="6">
    <source>
        <dbReference type="ARBA" id="ARBA00022989"/>
    </source>
</evidence>
<dbReference type="PIRSF" id="PIRSF006060">
    <property type="entry name" value="AA_transporter"/>
    <property type="match status" value="1"/>
</dbReference>
<evidence type="ECO:0000256" key="9">
    <source>
        <dbReference type="SAM" id="Phobius"/>
    </source>
</evidence>
<organism evidence="10 11">
    <name type="scientific">Thalassotalea nanhaiensis</name>
    <dbReference type="NCBI Taxonomy" id="3065648"/>
    <lineage>
        <taxon>Bacteria</taxon>
        <taxon>Pseudomonadati</taxon>
        <taxon>Pseudomonadota</taxon>
        <taxon>Gammaproteobacteria</taxon>
        <taxon>Alteromonadales</taxon>
        <taxon>Colwelliaceae</taxon>
        <taxon>Thalassotalea</taxon>
    </lineage>
</organism>
<feature type="transmembrane region" description="Helical" evidence="9">
    <location>
        <begin position="226"/>
        <end position="248"/>
    </location>
</feature>
<dbReference type="Proteomes" id="UP001248581">
    <property type="component" value="Chromosome"/>
</dbReference>
<gene>
    <name evidence="10" type="ORF">RI845_11600</name>
</gene>
<protein>
    <recommendedName>
        <fullName evidence="3">Arginine/agmatine antiporter</fullName>
    </recommendedName>
</protein>
<evidence type="ECO:0000256" key="2">
    <source>
        <dbReference type="ARBA" id="ARBA00008220"/>
    </source>
</evidence>
<proteinExistence type="inferred from homology"/>
<dbReference type="Gene3D" id="1.20.1740.10">
    <property type="entry name" value="Amino acid/polyamine transporter I"/>
    <property type="match status" value="1"/>
</dbReference>
<keyword evidence="6 9" id="KW-1133">Transmembrane helix</keyword>
<keyword evidence="7 9" id="KW-0472">Membrane</keyword>
<feature type="transmembrane region" description="Helical" evidence="9">
    <location>
        <begin position="152"/>
        <end position="172"/>
    </location>
</feature>
<dbReference type="Pfam" id="PF13520">
    <property type="entry name" value="AA_permease_2"/>
    <property type="match status" value="1"/>
</dbReference>
<keyword evidence="11" id="KW-1185">Reference proteome</keyword>
<feature type="transmembrane region" description="Helical" evidence="9">
    <location>
        <begin position="41"/>
        <end position="61"/>
    </location>
</feature>
<sequence length="442" mass="47499">MSNQDKPLGFWTTTSLVTGNMIGSGIFLLPASLALYGGVSIWGWVFSALGSLALAYMFANLARKIKGSGGPYNYTRAEFGDFMGYLVAWGYWVCMFTANAAIAIALVSYLSVFIPELKQQGIFTVCVTLSVVWFLVLINLRGVKEAGRVQLITTLMKAVPLLIIAVVGLFYLQPSHFQPWNLSQESDFSAIASTAVLTLWAFLGLESANIPADEVENPEQNVPRAAVLGTLISACIYIPGTIAVMGLIEPSVLAQSNAPFADAAALLFGNWAYYLVGGIAVVSCFGALNGWTLCVGQVPMSAAKDGLFPQVFAEQSSKGVPVKGIVISSTLVSLLVLMNFEQKLVDQFTFIILLSTLTSVLPYLVCAVVNFRMVLRDSKSSDTKPSAITLLLAVIAILFSTWIIVNMGLTTVVWGFALLAAAVPFYFIMKRSPQSVPAADKS</sequence>
<feature type="transmembrane region" description="Helical" evidence="9">
    <location>
        <begin position="411"/>
        <end position="429"/>
    </location>
</feature>
<evidence type="ECO:0000256" key="3">
    <source>
        <dbReference type="ARBA" id="ARBA00021069"/>
    </source>
</evidence>
<comment type="similarity">
    <text evidence="2">Belongs to the amino acid-polyamine-organocation (APC) superfamily. Basic amino acid/polyamine antiporter (APA) (TC 2.A.3.2) family.</text>
</comment>
<evidence type="ECO:0000256" key="1">
    <source>
        <dbReference type="ARBA" id="ARBA00004651"/>
    </source>
</evidence>